<protein>
    <submittedName>
        <fullName evidence="2">Uncharacterized protein</fullName>
    </submittedName>
</protein>
<gene>
    <name evidence="2" type="ORF">SLEP1_g42928</name>
</gene>
<dbReference type="EMBL" id="BPVZ01000106">
    <property type="protein sequence ID" value="GKV34565.1"/>
    <property type="molecule type" value="Genomic_DNA"/>
</dbReference>
<proteinExistence type="predicted"/>
<evidence type="ECO:0000313" key="2">
    <source>
        <dbReference type="EMBL" id="GKV34565.1"/>
    </source>
</evidence>
<accession>A0AAV5LBE8</accession>
<feature type="region of interest" description="Disordered" evidence="1">
    <location>
        <begin position="31"/>
        <end position="52"/>
    </location>
</feature>
<sequence length="61" mass="6636">MAASMSMLHPYDMADDVANLEWVSQFVDDSLPESPPLCSSSKQKTDSHAKSVSVKSSCFVL</sequence>
<comment type="caution">
    <text evidence="2">The sequence shown here is derived from an EMBL/GenBank/DDBJ whole genome shotgun (WGS) entry which is preliminary data.</text>
</comment>
<evidence type="ECO:0000313" key="3">
    <source>
        <dbReference type="Proteomes" id="UP001054252"/>
    </source>
</evidence>
<reference evidence="2 3" key="1">
    <citation type="journal article" date="2021" name="Commun. Biol.">
        <title>The genome of Shorea leprosula (Dipterocarpaceae) highlights the ecological relevance of drought in aseasonal tropical rainforests.</title>
        <authorList>
            <person name="Ng K.K.S."/>
            <person name="Kobayashi M.J."/>
            <person name="Fawcett J.A."/>
            <person name="Hatakeyama M."/>
            <person name="Paape T."/>
            <person name="Ng C.H."/>
            <person name="Ang C.C."/>
            <person name="Tnah L.H."/>
            <person name="Lee C.T."/>
            <person name="Nishiyama T."/>
            <person name="Sese J."/>
            <person name="O'Brien M.J."/>
            <person name="Copetti D."/>
            <person name="Mohd Noor M.I."/>
            <person name="Ong R.C."/>
            <person name="Putra M."/>
            <person name="Sireger I.Z."/>
            <person name="Indrioko S."/>
            <person name="Kosugi Y."/>
            <person name="Izuno A."/>
            <person name="Isagi Y."/>
            <person name="Lee S.L."/>
            <person name="Shimizu K.K."/>
        </authorList>
    </citation>
    <scope>NUCLEOTIDE SEQUENCE [LARGE SCALE GENOMIC DNA]</scope>
    <source>
        <strain evidence="2">214</strain>
    </source>
</reference>
<evidence type="ECO:0000256" key="1">
    <source>
        <dbReference type="SAM" id="MobiDB-lite"/>
    </source>
</evidence>
<organism evidence="2 3">
    <name type="scientific">Rubroshorea leprosula</name>
    <dbReference type="NCBI Taxonomy" id="152421"/>
    <lineage>
        <taxon>Eukaryota</taxon>
        <taxon>Viridiplantae</taxon>
        <taxon>Streptophyta</taxon>
        <taxon>Embryophyta</taxon>
        <taxon>Tracheophyta</taxon>
        <taxon>Spermatophyta</taxon>
        <taxon>Magnoliopsida</taxon>
        <taxon>eudicotyledons</taxon>
        <taxon>Gunneridae</taxon>
        <taxon>Pentapetalae</taxon>
        <taxon>rosids</taxon>
        <taxon>malvids</taxon>
        <taxon>Malvales</taxon>
        <taxon>Dipterocarpaceae</taxon>
        <taxon>Rubroshorea</taxon>
    </lineage>
</organism>
<dbReference type="AlphaFoldDB" id="A0AAV5LBE8"/>
<dbReference type="Proteomes" id="UP001054252">
    <property type="component" value="Unassembled WGS sequence"/>
</dbReference>
<name>A0AAV5LBE8_9ROSI</name>
<keyword evidence="3" id="KW-1185">Reference proteome</keyword>